<reference evidence="3" key="1">
    <citation type="submission" date="2019-08" db="EMBL/GenBank/DDBJ databases">
        <authorList>
            <person name="Kucharzyk K."/>
            <person name="Murdoch R.W."/>
            <person name="Higgins S."/>
            <person name="Loffler F."/>
        </authorList>
    </citation>
    <scope>NUCLEOTIDE SEQUENCE</scope>
</reference>
<accession>A0A645F491</accession>
<protein>
    <recommendedName>
        <fullName evidence="2">Putative zinc-ribbon domain-containing protein</fullName>
    </recommendedName>
</protein>
<dbReference type="Pfam" id="PF13248">
    <property type="entry name" value="Zn_ribbon_3"/>
    <property type="match status" value="1"/>
</dbReference>
<keyword evidence="1" id="KW-0472">Membrane</keyword>
<proteinExistence type="predicted"/>
<organism evidence="3">
    <name type="scientific">bioreactor metagenome</name>
    <dbReference type="NCBI Taxonomy" id="1076179"/>
    <lineage>
        <taxon>unclassified sequences</taxon>
        <taxon>metagenomes</taxon>
        <taxon>ecological metagenomes</taxon>
    </lineage>
</organism>
<feature type="domain" description="Putative zinc-ribbon" evidence="2">
    <location>
        <begin position="104"/>
        <end position="125"/>
    </location>
</feature>
<keyword evidence="1" id="KW-1133">Transmembrane helix</keyword>
<evidence type="ECO:0000259" key="2">
    <source>
        <dbReference type="Pfam" id="PF13248"/>
    </source>
</evidence>
<gene>
    <name evidence="3" type="ORF">SDC9_155624</name>
</gene>
<sequence>MKSFWKWFFIVLGVLVLGGIVFTAAMFFLRGGLAMHSNFSRGFTPRIGGFGGMMGGFGMLGMFGMLFRGLIPLGVLVLAGFGVAYLVKQGRHSTPAPAPVQTPVCASCGKPLATDWTTCPYCGKPVEKPETPETPPTVQ</sequence>
<evidence type="ECO:0000313" key="3">
    <source>
        <dbReference type="EMBL" id="MPN08342.1"/>
    </source>
</evidence>
<name>A0A645F491_9ZZZZ</name>
<feature type="transmembrane region" description="Helical" evidence="1">
    <location>
        <begin position="6"/>
        <end position="31"/>
    </location>
</feature>
<comment type="caution">
    <text evidence="3">The sequence shown here is derived from an EMBL/GenBank/DDBJ whole genome shotgun (WGS) entry which is preliminary data.</text>
</comment>
<evidence type="ECO:0000256" key="1">
    <source>
        <dbReference type="SAM" id="Phobius"/>
    </source>
</evidence>
<dbReference type="AlphaFoldDB" id="A0A645F491"/>
<dbReference type="InterPro" id="IPR059113">
    <property type="entry name" value="Znf_ribbon"/>
</dbReference>
<dbReference type="EMBL" id="VSSQ01054381">
    <property type="protein sequence ID" value="MPN08342.1"/>
    <property type="molecule type" value="Genomic_DNA"/>
</dbReference>
<keyword evidence="1" id="KW-0812">Transmembrane</keyword>
<feature type="transmembrane region" description="Helical" evidence="1">
    <location>
        <begin position="69"/>
        <end position="87"/>
    </location>
</feature>